<dbReference type="Proteomes" id="UP001321520">
    <property type="component" value="Chromosome"/>
</dbReference>
<keyword evidence="3" id="KW-1185">Reference proteome</keyword>
<evidence type="ECO:0000313" key="3">
    <source>
        <dbReference type="Proteomes" id="UP001321520"/>
    </source>
</evidence>
<gene>
    <name evidence="2" type="ORF">M8T91_16120</name>
</gene>
<organism evidence="2 3">
    <name type="scientific">Microbulbifer spongiae</name>
    <dbReference type="NCBI Taxonomy" id="2944933"/>
    <lineage>
        <taxon>Bacteria</taxon>
        <taxon>Pseudomonadati</taxon>
        <taxon>Pseudomonadota</taxon>
        <taxon>Gammaproteobacteria</taxon>
        <taxon>Cellvibrionales</taxon>
        <taxon>Microbulbiferaceae</taxon>
        <taxon>Microbulbifer</taxon>
    </lineage>
</organism>
<keyword evidence="1" id="KW-0732">Signal</keyword>
<accession>A0ABY9EAB9</accession>
<dbReference type="RefSeq" id="WP_301415202.1">
    <property type="nucleotide sequence ID" value="NZ_CP098023.1"/>
</dbReference>
<dbReference type="EMBL" id="CP098023">
    <property type="protein sequence ID" value="WKD49405.1"/>
    <property type="molecule type" value="Genomic_DNA"/>
</dbReference>
<sequence length="166" mass="18644">MKNLFLIFFFFPAIALAEVDSQLGFGLGTQYGGFVGFKYSIRSDSNTFYAGLGLADPTDEEYGFTLGWEKNLAEKHAFGFLVRTKESKSFTGVVYLSDPSVTPSRKIILKDGYESFFAGTYTYYFNRFDEPGFSIGVSAGKSYFNRNLKDGFGDDIEYGAHFGYQF</sequence>
<reference evidence="2 3" key="1">
    <citation type="submission" date="2022-05" db="EMBL/GenBank/DDBJ databases">
        <title>Microbulbifer sp. nov., isolated from sponge.</title>
        <authorList>
            <person name="Gao L."/>
        </authorList>
    </citation>
    <scope>NUCLEOTIDE SEQUENCE [LARGE SCALE GENOMIC DNA]</scope>
    <source>
        <strain evidence="2 3">MI-G</strain>
    </source>
</reference>
<evidence type="ECO:0008006" key="4">
    <source>
        <dbReference type="Google" id="ProtNLM"/>
    </source>
</evidence>
<feature type="signal peptide" evidence="1">
    <location>
        <begin position="1"/>
        <end position="17"/>
    </location>
</feature>
<evidence type="ECO:0000256" key="1">
    <source>
        <dbReference type="SAM" id="SignalP"/>
    </source>
</evidence>
<evidence type="ECO:0000313" key="2">
    <source>
        <dbReference type="EMBL" id="WKD49405.1"/>
    </source>
</evidence>
<feature type="chain" id="PRO_5046094766" description="Acyloxyacyl hydrolase" evidence="1">
    <location>
        <begin position="18"/>
        <end position="166"/>
    </location>
</feature>
<name>A0ABY9EAB9_9GAMM</name>
<proteinExistence type="predicted"/>
<protein>
    <recommendedName>
        <fullName evidence="4">Acyloxyacyl hydrolase</fullName>
    </recommendedName>
</protein>